<dbReference type="SUPFAM" id="SSF90096">
    <property type="entry name" value="Subunits of heterodimeric actin filament capping protein Capz"/>
    <property type="match status" value="1"/>
</dbReference>
<dbReference type="GO" id="GO:0030036">
    <property type="term" value="P:actin cytoskeleton organization"/>
    <property type="evidence" value="ECO:0007669"/>
    <property type="project" value="TreeGrafter"/>
</dbReference>
<accession>A0A8B9NY38</accession>
<evidence type="ECO:0000313" key="5">
    <source>
        <dbReference type="Ensembl" id="ENSAOWP00000003375.1"/>
    </source>
</evidence>
<dbReference type="GO" id="GO:0030863">
    <property type="term" value="C:cortical cytoskeleton"/>
    <property type="evidence" value="ECO:0007669"/>
    <property type="project" value="TreeGrafter"/>
</dbReference>
<evidence type="ECO:0000313" key="6">
    <source>
        <dbReference type="Proteomes" id="UP000694424"/>
    </source>
</evidence>
<dbReference type="GO" id="GO:0051016">
    <property type="term" value="P:barbed-end actin filament capping"/>
    <property type="evidence" value="ECO:0007669"/>
    <property type="project" value="UniProtKB-UniRule"/>
</dbReference>
<dbReference type="InterPro" id="IPR037282">
    <property type="entry name" value="CapZ_alpha/beta"/>
</dbReference>
<dbReference type="Ensembl" id="ENSAOWT00000003832.1">
    <property type="protein sequence ID" value="ENSAOWP00000003375.1"/>
    <property type="gene ID" value="ENSAOWG00000002371.1"/>
</dbReference>
<dbReference type="InterPro" id="IPR042489">
    <property type="entry name" value="CapZ_alpha_1"/>
</dbReference>
<dbReference type="Gene3D" id="3.90.1150.210">
    <property type="entry name" value="F-actin capping protein, beta subunit"/>
    <property type="match status" value="1"/>
</dbReference>
<dbReference type="PANTHER" id="PTHR10653">
    <property type="entry name" value="F-ACTIN-CAPPING PROTEIN SUBUNIT ALPHA"/>
    <property type="match status" value="1"/>
</dbReference>
<keyword evidence="6" id="KW-1185">Reference proteome</keyword>
<comment type="function">
    <text evidence="4">F-actin-capping proteins bind in a Ca(2+)-independent manner to the fast growing ends of actin filaments (barbed end) thereby blocking the exchange of subunits at these ends. Unlike other capping proteins (such as gelsolin and severin), these proteins do not sever actin filaments.</text>
</comment>
<evidence type="ECO:0000256" key="2">
    <source>
        <dbReference type="ARBA" id="ARBA00022467"/>
    </source>
</evidence>
<dbReference type="InterPro" id="IPR002189">
    <property type="entry name" value="CapZ_alpha"/>
</dbReference>
<dbReference type="Gene3D" id="3.30.1140.60">
    <property type="entry name" value="F-actin capping protein, alpha subunit"/>
    <property type="match status" value="1"/>
</dbReference>
<dbReference type="AlphaFoldDB" id="A0A8B9NY38"/>
<organism evidence="5 6">
    <name type="scientific">Apteryx owenii</name>
    <name type="common">Little spotted kiwi</name>
    <dbReference type="NCBI Taxonomy" id="8824"/>
    <lineage>
        <taxon>Eukaryota</taxon>
        <taxon>Metazoa</taxon>
        <taxon>Chordata</taxon>
        <taxon>Craniata</taxon>
        <taxon>Vertebrata</taxon>
        <taxon>Euteleostomi</taxon>
        <taxon>Archelosauria</taxon>
        <taxon>Archosauria</taxon>
        <taxon>Dinosauria</taxon>
        <taxon>Saurischia</taxon>
        <taxon>Theropoda</taxon>
        <taxon>Coelurosauria</taxon>
        <taxon>Aves</taxon>
        <taxon>Palaeognathae</taxon>
        <taxon>Apterygiformes</taxon>
        <taxon>Apterygidae</taxon>
        <taxon>Apteryx</taxon>
    </lineage>
</organism>
<reference evidence="5" key="2">
    <citation type="submission" date="2025-09" db="UniProtKB">
        <authorList>
            <consortium name="Ensembl"/>
        </authorList>
    </citation>
    <scope>IDENTIFICATION</scope>
</reference>
<comment type="similarity">
    <text evidence="1 4">Belongs to the F-actin-capping protein alpha subunit family.</text>
</comment>
<proteinExistence type="inferred from homology"/>
<dbReference type="Pfam" id="PF01267">
    <property type="entry name" value="F-actin_cap_A"/>
    <property type="match status" value="1"/>
</dbReference>
<protein>
    <recommendedName>
        <fullName evidence="4">F-actin-capping protein subunit alpha</fullName>
    </recommendedName>
</protein>
<reference evidence="5" key="1">
    <citation type="submission" date="2025-08" db="UniProtKB">
        <authorList>
            <consortium name="Ensembl"/>
        </authorList>
    </citation>
    <scope>IDENTIFICATION</scope>
</reference>
<dbReference type="InterPro" id="IPR042276">
    <property type="entry name" value="CapZ_alpha/beta_2"/>
</dbReference>
<evidence type="ECO:0000256" key="1">
    <source>
        <dbReference type="ARBA" id="ARBA00010479"/>
    </source>
</evidence>
<dbReference type="Proteomes" id="UP000694424">
    <property type="component" value="Unplaced"/>
</dbReference>
<keyword evidence="2 4" id="KW-0117">Actin capping</keyword>
<dbReference type="PRINTS" id="PR00191">
    <property type="entry name" value="FACTINCAPA"/>
</dbReference>
<sequence>MPPAARALRRTEQAQAVANLLRQCPAEEFAAAFSDLRALLADDGLLLQEAPGLCAWHNKVHFTPVRTPECQVLLTCHNALEENRFFDPQAQLSFKYDHVRGEASDFQAHAQEDGRAEMWRRALEEALGAYVSHHYPKGLCSVFVKDTAVRKILVACIQASVPKPSPFWSSLWKSEWTFTLTPSVSTQVTGTIDVQAHYFEGGNIHLTACKEVTESLPVSSRTQAVRAFVKLVEDSEGQLQAGLMEEYQRMNGTYLKAFRRQLPITRSVIDWEKIMTARIVKVPALR</sequence>
<keyword evidence="3 4" id="KW-0009">Actin-binding</keyword>
<evidence type="ECO:0000256" key="3">
    <source>
        <dbReference type="ARBA" id="ARBA00023203"/>
    </source>
</evidence>
<dbReference type="GO" id="GO:0051015">
    <property type="term" value="F:actin filament binding"/>
    <property type="evidence" value="ECO:0007669"/>
    <property type="project" value="TreeGrafter"/>
</dbReference>
<dbReference type="GO" id="GO:0008290">
    <property type="term" value="C:F-actin capping protein complex"/>
    <property type="evidence" value="ECO:0007669"/>
    <property type="project" value="UniProtKB-UniRule"/>
</dbReference>
<comment type="subunit">
    <text evidence="4">Heterodimer of an alpha and a beta subunit.</text>
</comment>
<dbReference type="FunFam" id="3.90.1150.210:FF:000003">
    <property type="entry name" value="F-actin-capping protein subunit alpha"/>
    <property type="match status" value="1"/>
</dbReference>
<name>A0A8B9NY38_APTOW</name>
<evidence type="ECO:0000256" key="4">
    <source>
        <dbReference type="RuleBase" id="RU365077"/>
    </source>
</evidence>
<dbReference type="PANTHER" id="PTHR10653:SF2">
    <property type="entry name" value="F-ACTIN-CAPPING PROTEIN SUBUNIT ALPHA-2"/>
    <property type="match status" value="1"/>
</dbReference>